<dbReference type="Proteomes" id="UP000218542">
    <property type="component" value="Unassembled WGS sequence"/>
</dbReference>
<feature type="transmembrane region" description="Helical" evidence="1">
    <location>
        <begin position="30"/>
        <end position="50"/>
    </location>
</feature>
<keyword evidence="1" id="KW-1133">Transmembrane helix</keyword>
<dbReference type="AlphaFoldDB" id="A0A286TYK3"/>
<keyword evidence="3" id="KW-1185">Reference proteome</keyword>
<name>A0A286TYK3_9BACT</name>
<organism evidence="2 3">
    <name type="scientific">Candidatus Scalindua japonica</name>
    <dbReference type="NCBI Taxonomy" id="1284222"/>
    <lineage>
        <taxon>Bacteria</taxon>
        <taxon>Pseudomonadati</taxon>
        <taxon>Planctomycetota</taxon>
        <taxon>Candidatus Brocadiia</taxon>
        <taxon>Candidatus Brocadiales</taxon>
        <taxon>Candidatus Scalinduaceae</taxon>
        <taxon>Candidatus Scalindua</taxon>
    </lineage>
</organism>
<evidence type="ECO:0000313" key="2">
    <source>
        <dbReference type="EMBL" id="GAX60962.1"/>
    </source>
</evidence>
<protein>
    <submittedName>
        <fullName evidence="2">ABC-type dipeptide transport system, periplasmic component</fullName>
    </submittedName>
</protein>
<reference evidence="3" key="1">
    <citation type="journal article" date="2017" name="Environ. Microbiol. Rep.">
        <title>Genetic Diversity of Marine Anaerobic Ammonium-Oxidizing Bacteria as Revealed by Genomic and Proteomic Analyses of 'Candidatus Scalindua japonica'.</title>
        <authorList>
            <person name="Oshiki M."/>
            <person name="Mizuto K."/>
            <person name="Kimura Z."/>
            <person name="Kindaichi T."/>
            <person name="Satoh H."/>
            <person name="Okabe S."/>
        </authorList>
    </citation>
    <scope>NUCLEOTIDE SEQUENCE [LARGE SCALE GENOMIC DNA]</scope>
    <source>
        <strain evidence="3">husup-a2</strain>
    </source>
</reference>
<dbReference type="RefSeq" id="WP_203415424.1">
    <property type="nucleotide sequence ID" value="NZ_BAOS01000016.1"/>
</dbReference>
<evidence type="ECO:0000256" key="1">
    <source>
        <dbReference type="SAM" id="Phobius"/>
    </source>
</evidence>
<sequence>MKIKLISTIICVMAIAIVSSGCLTTTQKGTAIGTATGAALGTGFGALAVAQVRVL</sequence>
<comment type="caution">
    <text evidence="2">The sequence shown here is derived from an EMBL/GenBank/DDBJ whole genome shotgun (WGS) entry which is preliminary data.</text>
</comment>
<keyword evidence="1" id="KW-0472">Membrane</keyword>
<evidence type="ECO:0000313" key="3">
    <source>
        <dbReference type="Proteomes" id="UP000218542"/>
    </source>
</evidence>
<dbReference type="EMBL" id="BAOS01000016">
    <property type="protein sequence ID" value="GAX60962.1"/>
    <property type="molecule type" value="Genomic_DNA"/>
</dbReference>
<accession>A0A286TYK3</accession>
<proteinExistence type="predicted"/>
<keyword evidence="1" id="KW-0812">Transmembrane</keyword>
<dbReference type="PROSITE" id="PS51257">
    <property type="entry name" value="PROKAR_LIPOPROTEIN"/>
    <property type="match status" value="1"/>
</dbReference>
<gene>
    <name evidence="2" type="ORF">SCALIN_C16_0036</name>
</gene>